<comment type="caution">
    <text evidence="1">The sequence shown here is derived from an EMBL/GenBank/DDBJ whole genome shotgun (WGS) entry which is preliminary data.</text>
</comment>
<name>A0A4R5MEW8_9BURK</name>
<protein>
    <submittedName>
        <fullName evidence="1">DUF1493 family protein</fullName>
    </submittedName>
</protein>
<organism evidence="1 2">
    <name type="scientific">Paraburkholderia silviterrae</name>
    <dbReference type="NCBI Taxonomy" id="2528715"/>
    <lineage>
        <taxon>Bacteria</taxon>
        <taxon>Pseudomonadati</taxon>
        <taxon>Pseudomonadota</taxon>
        <taxon>Betaproteobacteria</taxon>
        <taxon>Burkholderiales</taxon>
        <taxon>Burkholderiaceae</taxon>
        <taxon>Paraburkholderia</taxon>
    </lineage>
</organism>
<gene>
    <name evidence="1" type="ORF">EYW47_07000</name>
</gene>
<dbReference type="Proteomes" id="UP000295722">
    <property type="component" value="Unassembled WGS sequence"/>
</dbReference>
<dbReference type="AlphaFoldDB" id="A0A4R5MEW8"/>
<accession>A0A4R5MEW8</accession>
<evidence type="ECO:0000313" key="2">
    <source>
        <dbReference type="Proteomes" id="UP000295722"/>
    </source>
</evidence>
<evidence type="ECO:0000313" key="1">
    <source>
        <dbReference type="EMBL" id="TDG25690.1"/>
    </source>
</evidence>
<dbReference type="RefSeq" id="WP_133194234.1">
    <property type="nucleotide sequence ID" value="NZ_JBHUCW010000006.1"/>
</dbReference>
<dbReference type="EMBL" id="SMRP01000002">
    <property type="protein sequence ID" value="TDG25690.1"/>
    <property type="molecule type" value="Genomic_DNA"/>
</dbReference>
<proteinExistence type="predicted"/>
<dbReference type="InterPro" id="IPR010862">
    <property type="entry name" value="DUF1493"/>
</dbReference>
<keyword evidence="2" id="KW-1185">Reference proteome</keyword>
<reference evidence="1 2" key="1">
    <citation type="submission" date="2019-03" db="EMBL/GenBank/DDBJ databases">
        <title>Paraburkholderia sp. 4M-K11, isolated from subtropical forest soil.</title>
        <authorList>
            <person name="Gao Z.-H."/>
            <person name="Qiu L.-H."/>
        </authorList>
    </citation>
    <scope>NUCLEOTIDE SEQUENCE [LARGE SCALE GENOMIC DNA]</scope>
    <source>
        <strain evidence="1 2">4M-K11</strain>
    </source>
</reference>
<dbReference type="Pfam" id="PF07377">
    <property type="entry name" value="DUF1493"/>
    <property type="match status" value="1"/>
</dbReference>
<dbReference type="OrthoDB" id="9006902at2"/>
<sequence>MEDFVRATTGASKRKQITANTKLEDDLGVSGIEAEAFMEKFFDAFELDIGDFSFDRYFVNEGSGIVLSLITLLSRKRREALNRVPLTVGMLVDAVAPSRWDSRALEARHNG</sequence>